<dbReference type="STRING" id="549789.NIES30_18155"/>
<dbReference type="PANTHER" id="PTHR45947">
    <property type="entry name" value="SULFOQUINOVOSYL TRANSFERASE SQD2"/>
    <property type="match status" value="1"/>
</dbReference>
<reference evidence="3 4" key="1">
    <citation type="submission" date="2016-11" db="EMBL/GenBank/DDBJ databases">
        <title>Draft Genome Sequences of Nine Cyanobacterial Strains from Diverse Habitats.</title>
        <authorList>
            <person name="Zhu T."/>
            <person name="Hou S."/>
            <person name="Lu X."/>
            <person name="Hess W.R."/>
        </authorList>
    </citation>
    <scope>NUCLEOTIDE SEQUENCE [LARGE SCALE GENOMIC DNA]</scope>
    <source>
        <strain evidence="3 4">NIES-30</strain>
    </source>
</reference>
<dbReference type="EMBL" id="MRCG01000015">
    <property type="protein sequence ID" value="OKH45810.1"/>
    <property type="molecule type" value="Genomic_DNA"/>
</dbReference>
<dbReference type="Proteomes" id="UP000185557">
    <property type="component" value="Unassembled WGS sequence"/>
</dbReference>
<dbReference type="InterPro" id="IPR050194">
    <property type="entry name" value="Glycosyltransferase_grp1"/>
</dbReference>
<dbReference type="AlphaFoldDB" id="A0A1U7J1E9"/>
<dbReference type="PANTHER" id="PTHR45947:SF3">
    <property type="entry name" value="SULFOQUINOVOSYL TRANSFERASE SQD2"/>
    <property type="match status" value="1"/>
</dbReference>
<proteinExistence type="predicted"/>
<dbReference type="OrthoDB" id="9787111at2"/>
<protein>
    <submittedName>
        <fullName evidence="3">Group 1 glycosyl transferase</fullName>
    </submittedName>
</protein>
<keyword evidence="3" id="KW-0808">Transferase</keyword>
<evidence type="ECO:0000313" key="3">
    <source>
        <dbReference type="EMBL" id="OKH45810.1"/>
    </source>
</evidence>
<comment type="caution">
    <text evidence="3">The sequence shown here is derived from an EMBL/GenBank/DDBJ whole genome shotgun (WGS) entry which is preliminary data.</text>
</comment>
<feature type="domain" description="Glycosyl transferase family 1" evidence="1">
    <location>
        <begin position="210"/>
        <end position="368"/>
    </location>
</feature>
<dbReference type="InterPro" id="IPR028098">
    <property type="entry name" value="Glyco_trans_4-like_N"/>
</dbReference>
<gene>
    <name evidence="3" type="ORF">NIES30_18155</name>
</gene>
<dbReference type="GO" id="GO:0016757">
    <property type="term" value="F:glycosyltransferase activity"/>
    <property type="evidence" value="ECO:0007669"/>
    <property type="project" value="InterPro"/>
</dbReference>
<evidence type="ECO:0000259" key="1">
    <source>
        <dbReference type="Pfam" id="PF00534"/>
    </source>
</evidence>
<dbReference type="InterPro" id="IPR001296">
    <property type="entry name" value="Glyco_trans_1"/>
</dbReference>
<feature type="domain" description="Glycosyltransferase subfamily 4-like N-terminal" evidence="2">
    <location>
        <begin position="14"/>
        <end position="199"/>
    </location>
</feature>
<accession>A0A1U7J1E9</accession>
<dbReference type="SUPFAM" id="SSF53756">
    <property type="entry name" value="UDP-Glycosyltransferase/glycogen phosphorylase"/>
    <property type="match status" value="1"/>
</dbReference>
<dbReference type="Gene3D" id="3.40.50.2000">
    <property type="entry name" value="Glycogen Phosphorylase B"/>
    <property type="match status" value="2"/>
</dbReference>
<dbReference type="CDD" id="cd03801">
    <property type="entry name" value="GT4_PimA-like"/>
    <property type="match status" value="1"/>
</dbReference>
<dbReference type="RefSeq" id="WP_073609858.1">
    <property type="nucleotide sequence ID" value="NZ_MRCG01000015.1"/>
</dbReference>
<evidence type="ECO:0000259" key="2">
    <source>
        <dbReference type="Pfam" id="PF13579"/>
    </source>
</evidence>
<organism evidence="3 4">
    <name type="scientific">Phormidium tenue NIES-30</name>
    <dbReference type="NCBI Taxonomy" id="549789"/>
    <lineage>
        <taxon>Bacteria</taxon>
        <taxon>Bacillati</taxon>
        <taxon>Cyanobacteriota</taxon>
        <taxon>Cyanophyceae</taxon>
        <taxon>Oscillatoriophycideae</taxon>
        <taxon>Oscillatoriales</taxon>
        <taxon>Oscillatoriaceae</taxon>
        <taxon>Phormidium</taxon>
    </lineage>
</organism>
<keyword evidence="4" id="KW-1185">Reference proteome</keyword>
<name>A0A1U7J1E9_9CYAN</name>
<sequence length="409" mass="44828">MKILLLHDYGTASGGAELQMLSLRQGLSDRGHQVRLFASSAMPVAGHDQLADDTCFGTTSRLQVLTQTANPSAYWRLRRVLREFQPDVVHIRMFMWQLSPLILPLLRQVPCIYQTAVYKAICPAGTKVLPDGSPCQVNPGRVCLTTGCLTPQTWTALMVQHQLWQRWRGAIDRVVALSQGMKAQLEQAGLSPVEVIYNGVPVRDPRPALSDPPTVVFAGRLVPEKGVDVLLKAFAVARSHIPTAQLLIAGQGPEAESLKALAQQLGLGGSVTWLGHVSRPELEAHFDHAWVQAVPSQWEEPFGNVTTEAMMRGTTVVASAVGAQPEIIHADRTGFLVHPSDAEGWGDRLTRLLQDRELAEAMGRAGRDRALAQFSEASRTDQFLALYRQIQAQYAKNLVPVVHPNLSSL</sequence>
<dbReference type="Pfam" id="PF13579">
    <property type="entry name" value="Glyco_trans_4_4"/>
    <property type="match status" value="1"/>
</dbReference>
<evidence type="ECO:0000313" key="4">
    <source>
        <dbReference type="Proteomes" id="UP000185557"/>
    </source>
</evidence>
<dbReference type="Pfam" id="PF00534">
    <property type="entry name" value="Glycos_transf_1"/>
    <property type="match status" value="1"/>
</dbReference>